<dbReference type="PROSITE" id="PS51419">
    <property type="entry name" value="RAB"/>
    <property type="match status" value="1"/>
</dbReference>
<evidence type="ECO:0000256" key="1">
    <source>
        <dbReference type="ARBA" id="ARBA00006270"/>
    </source>
</evidence>
<accession>A0AAD7TS61</accession>
<feature type="region of interest" description="Disordered" evidence="5">
    <location>
        <begin position="194"/>
        <end position="223"/>
    </location>
</feature>
<gene>
    <name evidence="6" type="ORF">ONZ51_g6381</name>
</gene>
<dbReference type="GO" id="GO:0003924">
    <property type="term" value="F:GTPase activity"/>
    <property type="evidence" value="ECO:0007669"/>
    <property type="project" value="InterPro"/>
</dbReference>
<dbReference type="PROSITE" id="PS51421">
    <property type="entry name" value="RAS"/>
    <property type="match status" value="1"/>
</dbReference>
<keyword evidence="2" id="KW-0547">Nucleotide-binding</keyword>
<dbReference type="SMART" id="SM00173">
    <property type="entry name" value="RAS"/>
    <property type="match status" value="1"/>
</dbReference>
<evidence type="ECO:0000256" key="5">
    <source>
        <dbReference type="SAM" id="MobiDB-lite"/>
    </source>
</evidence>
<dbReference type="InterPro" id="IPR001806">
    <property type="entry name" value="Small_GTPase"/>
</dbReference>
<dbReference type="InterPro" id="IPR027417">
    <property type="entry name" value="P-loop_NTPase"/>
</dbReference>
<evidence type="ECO:0000256" key="3">
    <source>
        <dbReference type="ARBA" id="ARBA00023134"/>
    </source>
</evidence>
<keyword evidence="4" id="KW-0449">Lipoprotein</keyword>
<dbReference type="InterPro" id="IPR050209">
    <property type="entry name" value="Rab_GTPases_membrane_traffic"/>
</dbReference>
<name>A0AAD7TS61_9APHY</name>
<reference evidence="6" key="1">
    <citation type="submission" date="2022-11" db="EMBL/GenBank/DDBJ databases">
        <title>Genome Sequence of Cubamyces cubensis.</title>
        <authorList>
            <person name="Buettner E."/>
        </authorList>
    </citation>
    <scope>NUCLEOTIDE SEQUENCE</scope>
    <source>
        <strain evidence="6">MPL-01</strain>
    </source>
</reference>
<dbReference type="NCBIfam" id="TIGR00231">
    <property type="entry name" value="small_GTP"/>
    <property type="match status" value="1"/>
</dbReference>
<dbReference type="SMART" id="SM00175">
    <property type="entry name" value="RAB"/>
    <property type="match status" value="1"/>
</dbReference>
<dbReference type="FunFam" id="3.40.50.300:FF:001129">
    <property type="entry name" value="ras-related protein Rab-44 isoform X2"/>
    <property type="match status" value="1"/>
</dbReference>
<dbReference type="CDD" id="cd00154">
    <property type="entry name" value="Rab"/>
    <property type="match status" value="1"/>
</dbReference>
<evidence type="ECO:0000256" key="2">
    <source>
        <dbReference type="ARBA" id="ARBA00022741"/>
    </source>
</evidence>
<evidence type="ECO:0000313" key="7">
    <source>
        <dbReference type="Proteomes" id="UP001215151"/>
    </source>
</evidence>
<evidence type="ECO:0000256" key="4">
    <source>
        <dbReference type="ARBA" id="ARBA00023288"/>
    </source>
</evidence>
<dbReference type="AlphaFoldDB" id="A0AAD7TS61"/>
<organism evidence="6 7">
    <name type="scientific">Trametes cubensis</name>
    <dbReference type="NCBI Taxonomy" id="1111947"/>
    <lineage>
        <taxon>Eukaryota</taxon>
        <taxon>Fungi</taxon>
        <taxon>Dikarya</taxon>
        <taxon>Basidiomycota</taxon>
        <taxon>Agaricomycotina</taxon>
        <taxon>Agaricomycetes</taxon>
        <taxon>Polyporales</taxon>
        <taxon>Polyporaceae</taxon>
        <taxon>Trametes</taxon>
    </lineage>
</organism>
<dbReference type="Gene3D" id="3.40.50.300">
    <property type="entry name" value="P-loop containing nucleotide triphosphate hydrolases"/>
    <property type="match status" value="1"/>
</dbReference>
<dbReference type="InterPro" id="IPR005225">
    <property type="entry name" value="Small_GTP-bd"/>
</dbReference>
<comment type="caution">
    <text evidence="6">The sequence shown here is derived from an EMBL/GenBank/DDBJ whole genome shotgun (WGS) entry which is preliminary data.</text>
</comment>
<dbReference type="Proteomes" id="UP001215151">
    <property type="component" value="Unassembled WGS sequence"/>
</dbReference>
<dbReference type="Pfam" id="PF00071">
    <property type="entry name" value="Ras"/>
    <property type="match status" value="1"/>
</dbReference>
<evidence type="ECO:0008006" key="8">
    <source>
        <dbReference type="Google" id="ProtNLM"/>
    </source>
</evidence>
<keyword evidence="7" id="KW-1185">Reference proteome</keyword>
<dbReference type="PANTHER" id="PTHR47979">
    <property type="entry name" value="DRAB11-RELATED"/>
    <property type="match status" value="1"/>
</dbReference>
<dbReference type="PRINTS" id="PR00449">
    <property type="entry name" value="RASTRNSFRMNG"/>
</dbReference>
<protein>
    <recommendedName>
        <fullName evidence="8">Ras-domain-containing protein</fullName>
    </recommendedName>
</protein>
<proteinExistence type="inferred from homology"/>
<dbReference type="SMART" id="SM00174">
    <property type="entry name" value="RHO"/>
    <property type="match status" value="1"/>
</dbReference>
<sequence length="223" mass="24452">MAGVQWHYVLKFIITGDAAVGKSSLLVRLTDQRFLANPDPTLGVEFGSKLITIPEENKIVKLQCWDTAGTESFRSITRSYYRGAAGCLLVYDVTNRQSFLNARSWLADVREHADPHLTCILVGNKIDLCSDESSSAAAGKRKREVSTEEAELWAQEEGLLFVEASAKSGENVEAAFERATRNILDKVHRGVFDDERSPGVKLSKPSGNGIALDESQPRSGCCS</sequence>
<keyword evidence="3" id="KW-0342">GTP-binding</keyword>
<dbReference type="GO" id="GO:0005525">
    <property type="term" value="F:GTP binding"/>
    <property type="evidence" value="ECO:0007669"/>
    <property type="project" value="UniProtKB-KW"/>
</dbReference>
<comment type="similarity">
    <text evidence="1">Belongs to the small GTPase superfamily. Rab family.</text>
</comment>
<dbReference type="PROSITE" id="PS51420">
    <property type="entry name" value="RHO"/>
    <property type="match status" value="1"/>
</dbReference>
<dbReference type="SMART" id="SM00176">
    <property type="entry name" value="RAN"/>
    <property type="match status" value="1"/>
</dbReference>
<dbReference type="SUPFAM" id="SSF52540">
    <property type="entry name" value="P-loop containing nucleoside triphosphate hydrolases"/>
    <property type="match status" value="1"/>
</dbReference>
<evidence type="ECO:0000313" key="6">
    <source>
        <dbReference type="EMBL" id="KAJ8480849.1"/>
    </source>
</evidence>
<dbReference type="EMBL" id="JAPEVG010000152">
    <property type="protein sequence ID" value="KAJ8480849.1"/>
    <property type="molecule type" value="Genomic_DNA"/>
</dbReference>